<dbReference type="Gene3D" id="3.40.50.1820">
    <property type="entry name" value="alpha/beta hydrolase"/>
    <property type="match status" value="1"/>
</dbReference>
<comment type="caution">
    <text evidence="4">The sequence shown here is derived from an EMBL/GenBank/DDBJ whole genome shotgun (WGS) entry which is preliminary data.</text>
</comment>
<keyword evidence="1" id="KW-0378">Hydrolase</keyword>
<organism evidence="4 5">
    <name type="scientific">Candidatus Magasanikbacteria bacterium CG_4_10_14_0_2_um_filter_41_10</name>
    <dbReference type="NCBI Taxonomy" id="1974638"/>
    <lineage>
        <taxon>Bacteria</taxon>
        <taxon>Candidatus Magasanikiibacteriota</taxon>
    </lineage>
</organism>
<dbReference type="AlphaFoldDB" id="A0A2M7V3P9"/>
<feature type="transmembrane region" description="Helical" evidence="2">
    <location>
        <begin position="6"/>
        <end position="29"/>
    </location>
</feature>
<proteinExistence type="predicted"/>
<name>A0A2M7V3P9_9BACT</name>
<protein>
    <recommendedName>
        <fullName evidence="3">Peptidase S9 prolyl oligopeptidase catalytic domain-containing protein</fullName>
    </recommendedName>
</protein>
<dbReference type="InterPro" id="IPR029058">
    <property type="entry name" value="AB_hydrolase_fold"/>
</dbReference>
<dbReference type="GO" id="GO:0006508">
    <property type="term" value="P:proteolysis"/>
    <property type="evidence" value="ECO:0007669"/>
    <property type="project" value="InterPro"/>
</dbReference>
<evidence type="ECO:0000313" key="4">
    <source>
        <dbReference type="EMBL" id="PIZ93137.1"/>
    </source>
</evidence>
<dbReference type="GO" id="GO:0052689">
    <property type="term" value="F:carboxylic ester hydrolase activity"/>
    <property type="evidence" value="ECO:0007669"/>
    <property type="project" value="UniProtKB-ARBA"/>
</dbReference>
<reference evidence="5" key="1">
    <citation type="submission" date="2017-09" db="EMBL/GenBank/DDBJ databases">
        <title>Depth-based differentiation of microbial function through sediment-hosted aquifers and enrichment of novel symbionts in the deep terrestrial subsurface.</title>
        <authorList>
            <person name="Probst A.J."/>
            <person name="Ladd B."/>
            <person name="Jarett J.K."/>
            <person name="Geller-Mcgrath D.E."/>
            <person name="Sieber C.M.K."/>
            <person name="Emerson J.B."/>
            <person name="Anantharaman K."/>
            <person name="Thomas B.C."/>
            <person name="Malmstrom R."/>
            <person name="Stieglmeier M."/>
            <person name="Klingl A."/>
            <person name="Woyke T."/>
            <person name="Ryan C.M."/>
            <person name="Banfield J.F."/>
        </authorList>
    </citation>
    <scope>NUCLEOTIDE SEQUENCE [LARGE SCALE GENOMIC DNA]</scope>
</reference>
<dbReference type="PANTHER" id="PTHR22946">
    <property type="entry name" value="DIENELACTONE HYDROLASE DOMAIN-CONTAINING PROTEIN-RELATED"/>
    <property type="match status" value="1"/>
</dbReference>
<dbReference type="GO" id="GO:0008236">
    <property type="term" value="F:serine-type peptidase activity"/>
    <property type="evidence" value="ECO:0007669"/>
    <property type="project" value="InterPro"/>
</dbReference>
<evidence type="ECO:0000259" key="3">
    <source>
        <dbReference type="Pfam" id="PF00326"/>
    </source>
</evidence>
<dbReference type="Proteomes" id="UP000228750">
    <property type="component" value="Unassembled WGS sequence"/>
</dbReference>
<sequence>MHARVVPTLIFTASILLNIILAGGMYYLYLQVQGRQVSPVPETEITVLPLQKYSYPNLKEAMYLPETITFGPIQDEEDFYVTRLFTYEVEGLTVSGIAHLPVEAGDYPVIIMVRGYVDKEIYTPGVGSNPSARYFAQNGFIALAPDRLGYGTSDEAPPIDFADRLLAYPTILQLLANVKKINTSLGNVESPAQADQDAVGMWAHSNGGQIALSVLELSRQEIPTVLWAPVSKPFPYSVLYYTDEFDDHGKYIRSAIAKFEGAYDVEKYSLSNYLDWINSPIQLHQGGADDAVPQKWSKELSDTLTLLEKDIEYFTYPTSDHNMVPDWGKAAQSSLQFFEEKLK</sequence>
<dbReference type="Pfam" id="PF00326">
    <property type="entry name" value="Peptidase_S9"/>
    <property type="match status" value="1"/>
</dbReference>
<dbReference type="InterPro" id="IPR001375">
    <property type="entry name" value="Peptidase_S9_cat"/>
</dbReference>
<evidence type="ECO:0000256" key="1">
    <source>
        <dbReference type="ARBA" id="ARBA00022801"/>
    </source>
</evidence>
<accession>A0A2M7V3P9</accession>
<evidence type="ECO:0000256" key="2">
    <source>
        <dbReference type="SAM" id="Phobius"/>
    </source>
</evidence>
<keyword evidence="2" id="KW-1133">Transmembrane helix</keyword>
<feature type="domain" description="Peptidase S9 prolyl oligopeptidase catalytic" evidence="3">
    <location>
        <begin position="193"/>
        <end position="342"/>
    </location>
</feature>
<gene>
    <name evidence="4" type="ORF">COX82_03305</name>
</gene>
<keyword evidence="2" id="KW-0472">Membrane</keyword>
<dbReference type="PANTHER" id="PTHR22946:SF9">
    <property type="entry name" value="POLYKETIDE TRANSFERASE AF380"/>
    <property type="match status" value="1"/>
</dbReference>
<dbReference type="InterPro" id="IPR050261">
    <property type="entry name" value="FrsA_esterase"/>
</dbReference>
<dbReference type="EMBL" id="PFPJ01000056">
    <property type="protein sequence ID" value="PIZ93137.1"/>
    <property type="molecule type" value="Genomic_DNA"/>
</dbReference>
<dbReference type="SUPFAM" id="SSF53474">
    <property type="entry name" value="alpha/beta-Hydrolases"/>
    <property type="match status" value="1"/>
</dbReference>
<keyword evidence="2" id="KW-0812">Transmembrane</keyword>
<evidence type="ECO:0000313" key="5">
    <source>
        <dbReference type="Proteomes" id="UP000228750"/>
    </source>
</evidence>